<dbReference type="PRINTS" id="PR01021">
    <property type="entry name" value="OMPADOMAIN"/>
</dbReference>
<sequence>MYVYHHRKPLIEWLHIVTLTIMSLFFCGFAVAESTALFSALPETKKPKRDDRHFTYYPLVVSINKEGITTQDVGGKLDRFGYKLPSNYEPSFAVNNYKAQIEKLGGEIVFECEKEACGDIKALINVVRPEDHISKDLTSMLTAKIQTENKTLFISVYSSRWKNGGGLQLDILEEIPEPLDLVVVNPNYLSEERVPKVFKDMSKKDIKNTSDHPMVKRLPGAYIQKYQQHDFGQSDVMINIDEKKNLIARNLEGRITDIAYRLPRTYSEYEVNANYASALRKLGFTKMFSCVGLKCGKDDKVQRALDSLISVGSDENQFYSLYRLDRPEGAIHAMVYITGFKGGLWVELRVIEETALNDERLVIDLEGLTNKIEQSGHVALDGLLFEFDRDTLLPEAHVVVETLATYLKSKPNRRFYIVGHTDDQGSQAYNQNLAEKRAKRVVNILTEKHTIPAHQLTPKGVGEYSPVGNNLTDEGKKQNRRVELVLRSDEK</sequence>
<gene>
    <name evidence="7" type="ORF">SAMN03084138_01252</name>
</gene>
<dbReference type="Pfam" id="PF16234">
    <property type="entry name" value="DUF4892"/>
    <property type="match status" value="1"/>
</dbReference>
<protein>
    <recommendedName>
        <fullName evidence="6">OmpA-like domain-containing protein</fullName>
    </recommendedName>
</protein>
<evidence type="ECO:0000313" key="8">
    <source>
        <dbReference type="Proteomes" id="UP000182692"/>
    </source>
</evidence>
<evidence type="ECO:0000256" key="5">
    <source>
        <dbReference type="SAM" id="Phobius"/>
    </source>
</evidence>
<dbReference type="PANTHER" id="PTHR30329:SF21">
    <property type="entry name" value="LIPOPROTEIN YIAD-RELATED"/>
    <property type="match status" value="1"/>
</dbReference>
<dbReference type="EMBL" id="FOWR01000007">
    <property type="protein sequence ID" value="SFP06844.1"/>
    <property type="molecule type" value="Genomic_DNA"/>
</dbReference>
<dbReference type="GeneID" id="35872111"/>
<dbReference type="STRING" id="1121869.SAMN03084138_01252"/>
<evidence type="ECO:0000256" key="3">
    <source>
        <dbReference type="ARBA" id="ARBA00023237"/>
    </source>
</evidence>
<dbReference type="PANTHER" id="PTHR30329">
    <property type="entry name" value="STATOR ELEMENT OF FLAGELLAR MOTOR COMPLEX"/>
    <property type="match status" value="1"/>
</dbReference>
<evidence type="ECO:0000259" key="6">
    <source>
        <dbReference type="PROSITE" id="PS51123"/>
    </source>
</evidence>
<dbReference type="InterPro" id="IPR050330">
    <property type="entry name" value="Bact_OuterMem_StrucFunc"/>
</dbReference>
<dbReference type="InterPro" id="IPR006665">
    <property type="entry name" value="OmpA-like"/>
</dbReference>
<dbReference type="SUPFAM" id="SSF103088">
    <property type="entry name" value="OmpA-like"/>
    <property type="match status" value="1"/>
</dbReference>
<keyword evidence="2 4" id="KW-0472">Membrane</keyword>
<reference evidence="7 8" key="1">
    <citation type="submission" date="2016-10" db="EMBL/GenBank/DDBJ databases">
        <authorList>
            <person name="de Groot N.N."/>
        </authorList>
    </citation>
    <scope>NUCLEOTIDE SEQUENCE [LARGE SCALE GENOMIC DNA]</scope>
    <source>
        <strain evidence="7 8">DSM 15893</strain>
    </source>
</reference>
<proteinExistence type="predicted"/>
<feature type="transmembrane region" description="Helical" evidence="5">
    <location>
        <begin position="12"/>
        <end position="32"/>
    </location>
</feature>
<keyword evidence="5" id="KW-1133">Transmembrane helix</keyword>
<dbReference type="Proteomes" id="UP000182692">
    <property type="component" value="Unassembled WGS sequence"/>
</dbReference>
<keyword evidence="5" id="KW-0812">Transmembrane</keyword>
<dbReference type="OrthoDB" id="9792021at2"/>
<keyword evidence="3" id="KW-0998">Cell outer membrane</keyword>
<dbReference type="InterPro" id="IPR032608">
    <property type="entry name" value="DUF4892"/>
</dbReference>
<evidence type="ECO:0000313" key="7">
    <source>
        <dbReference type="EMBL" id="SFP06844.1"/>
    </source>
</evidence>
<dbReference type="Pfam" id="PF00691">
    <property type="entry name" value="OmpA"/>
    <property type="match status" value="1"/>
</dbReference>
<dbReference type="GO" id="GO:0009279">
    <property type="term" value="C:cell outer membrane"/>
    <property type="evidence" value="ECO:0007669"/>
    <property type="project" value="UniProtKB-SubCell"/>
</dbReference>
<dbReference type="InterPro" id="IPR006664">
    <property type="entry name" value="OMP_bac"/>
</dbReference>
<dbReference type="RefSeq" id="WP_074925910.1">
    <property type="nucleotide sequence ID" value="NZ_FOWR01000007.1"/>
</dbReference>
<dbReference type="AlphaFoldDB" id="A0A1I5MB79"/>
<dbReference type="InterPro" id="IPR036737">
    <property type="entry name" value="OmpA-like_sf"/>
</dbReference>
<organism evidence="7 8">
    <name type="scientific">Enterovibrio norvegicus DSM 15893</name>
    <dbReference type="NCBI Taxonomy" id="1121869"/>
    <lineage>
        <taxon>Bacteria</taxon>
        <taxon>Pseudomonadati</taxon>
        <taxon>Pseudomonadota</taxon>
        <taxon>Gammaproteobacteria</taxon>
        <taxon>Vibrionales</taxon>
        <taxon>Vibrionaceae</taxon>
        <taxon>Enterovibrio</taxon>
    </lineage>
</organism>
<evidence type="ECO:0000256" key="1">
    <source>
        <dbReference type="ARBA" id="ARBA00004442"/>
    </source>
</evidence>
<evidence type="ECO:0000256" key="2">
    <source>
        <dbReference type="ARBA" id="ARBA00023136"/>
    </source>
</evidence>
<evidence type="ECO:0000256" key="4">
    <source>
        <dbReference type="PROSITE-ProRule" id="PRU00473"/>
    </source>
</evidence>
<comment type="subcellular location">
    <subcellularLocation>
        <location evidence="1">Cell outer membrane</location>
    </subcellularLocation>
</comment>
<name>A0A1I5MB79_9GAMM</name>
<feature type="domain" description="OmpA-like" evidence="6">
    <location>
        <begin position="372"/>
        <end position="490"/>
    </location>
</feature>
<dbReference type="PROSITE" id="PS51123">
    <property type="entry name" value="OMPA_2"/>
    <property type="match status" value="1"/>
</dbReference>
<dbReference type="Gene3D" id="3.30.1330.60">
    <property type="entry name" value="OmpA-like domain"/>
    <property type="match status" value="1"/>
</dbReference>
<accession>A0A1I5MB79</accession>
<dbReference type="CDD" id="cd07185">
    <property type="entry name" value="OmpA_C-like"/>
    <property type="match status" value="1"/>
</dbReference>